<proteinExistence type="predicted"/>
<name>A0A2K4WGE1_9PSED</name>
<reference evidence="1 2" key="1">
    <citation type="submission" date="2017-11" db="EMBL/GenBank/DDBJ databases">
        <authorList>
            <person name="Han C.G."/>
        </authorList>
    </citation>
    <scope>NUCLEOTIDE SEQUENCE [LARGE SCALE GENOMIC DNA]</scope>
    <source>
        <strain evidence="1">CFBP6411</strain>
    </source>
</reference>
<protein>
    <submittedName>
        <fullName evidence="1">Uncharacterized protein</fullName>
    </submittedName>
</protein>
<accession>A0A2K4WGE1</accession>
<dbReference type="Proteomes" id="UP000238093">
    <property type="component" value="Chromosome I"/>
</dbReference>
<organism evidence="1 2">
    <name type="scientific">Pseudomonas syringae group genomosp. 3</name>
    <dbReference type="NCBI Taxonomy" id="251701"/>
    <lineage>
        <taxon>Bacteria</taxon>
        <taxon>Pseudomonadati</taxon>
        <taxon>Pseudomonadota</taxon>
        <taxon>Gammaproteobacteria</taxon>
        <taxon>Pseudomonadales</taxon>
        <taxon>Pseudomonadaceae</taxon>
        <taxon>Pseudomonas</taxon>
    </lineage>
</organism>
<dbReference type="AlphaFoldDB" id="A0A2K4WGE1"/>
<gene>
    <name evidence="1" type="ORF">CFBP6411_03603</name>
</gene>
<dbReference type="EMBL" id="LT963408">
    <property type="protein sequence ID" value="SOS34960.1"/>
    <property type="molecule type" value="Genomic_DNA"/>
</dbReference>
<sequence>MEQGSSRTSLIGGLILERGPLPTLCIRFNKFS</sequence>
<evidence type="ECO:0000313" key="2">
    <source>
        <dbReference type="Proteomes" id="UP000238093"/>
    </source>
</evidence>
<evidence type="ECO:0000313" key="1">
    <source>
        <dbReference type="EMBL" id="SOS34960.1"/>
    </source>
</evidence>